<keyword evidence="3" id="KW-0819">tRNA processing</keyword>
<dbReference type="PANTHER" id="PTHR46499:SF1">
    <property type="entry name" value="QUEUINE TRNA-RIBOSYLTRANSFERASE"/>
    <property type="match status" value="1"/>
</dbReference>
<evidence type="ECO:0000256" key="3">
    <source>
        <dbReference type="ARBA" id="ARBA00022694"/>
    </source>
</evidence>
<dbReference type="STRING" id="1798471.A3A21_01545"/>
<dbReference type="Pfam" id="PF01702">
    <property type="entry name" value="TGT"/>
    <property type="match status" value="1"/>
</dbReference>
<dbReference type="InterPro" id="IPR050076">
    <property type="entry name" value="ArchSynthase1/Queuine_TRR"/>
</dbReference>
<organism evidence="5 6">
    <name type="scientific">Candidatus Jorgensenbacteria bacterium RIFCSPLOWO2_01_FULL_45_25b</name>
    <dbReference type="NCBI Taxonomy" id="1798471"/>
    <lineage>
        <taxon>Bacteria</taxon>
        <taxon>Candidatus Joergenseniibacteriota</taxon>
    </lineage>
</organism>
<evidence type="ECO:0000313" key="5">
    <source>
        <dbReference type="EMBL" id="OGG40078.1"/>
    </source>
</evidence>
<dbReference type="GO" id="GO:0005737">
    <property type="term" value="C:cytoplasm"/>
    <property type="evidence" value="ECO:0007669"/>
    <property type="project" value="TreeGrafter"/>
</dbReference>
<proteinExistence type="predicted"/>
<dbReference type="AlphaFoldDB" id="A0A1F6BTB9"/>
<keyword evidence="1" id="KW-0328">Glycosyltransferase</keyword>
<evidence type="ECO:0000313" key="6">
    <source>
        <dbReference type="Proteomes" id="UP000176996"/>
    </source>
</evidence>
<evidence type="ECO:0000256" key="2">
    <source>
        <dbReference type="ARBA" id="ARBA00022679"/>
    </source>
</evidence>
<evidence type="ECO:0000256" key="1">
    <source>
        <dbReference type="ARBA" id="ARBA00022676"/>
    </source>
</evidence>
<dbReference type="NCBIfam" id="TIGR00430">
    <property type="entry name" value="Q_tRNA_tgt"/>
    <property type="match status" value="1"/>
</dbReference>
<dbReference type="EMBL" id="MFKK01000034">
    <property type="protein sequence ID" value="OGG40078.1"/>
    <property type="molecule type" value="Genomic_DNA"/>
</dbReference>
<comment type="caution">
    <text evidence="5">The sequence shown here is derived from an EMBL/GenBank/DDBJ whole genome shotgun (WGS) entry which is preliminary data.</text>
</comment>
<dbReference type="NCBIfam" id="TIGR00449">
    <property type="entry name" value="tgt_general"/>
    <property type="match status" value="1"/>
</dbReference>
<reference evidence="5 6" key="1">
    <citation type="journal article" date="2016" name="Nat. Commun.">
        <title>Thousands of microbial genomes shed light on interconnected biogeochemical processes in an aquifer system.</title>
        <authorList>
            <person name="Anantharaman K."/>
            <person name="Brown C.T."/>
            <person name="Hug L.A."/>
            <person name="Sharon I."/>
            <person name="Castelle C.J."/>
            <person name="Probst A.J."/>
            <person name="Thomas B.C."/>
            <person name="Singh A."/>
            <person name="Wilkins M.J."/>
            <person name="Karaoz U."/>
            <person name="Brodie E.L."/>
            <person name="Williams K.H."/>
            <person name="Hubbard S.S."/>
            <person name="Banfield J.F."/>
        </authorList>
    </citation>
    <scope>NUCLEOTIDE SEQUENCE [LARGE SCALE GENOMIC DNA]</scope>
</reference>
<protein>
    <recommendedName>
        <fullName evidence="4">tRNA-guanine(15) transglycosylase-like domain-containing protein</fullName>
    </recommendedName>
</protein>
<dbReference type="Proteomes" id="UP000176996">
    <property type="component" value="Unassembled WGS sequence"/>
</dbReference>
<keyword evidence="2" id="KW-0808">Transferase</keyword>
<dbReference type="InterPro" id="IPR002616">
    <property type="entry name" value="tRNA_ribo_trans-like"/>
</dbReference>
<dbReference type="Gene3D" id="3.20.20.105">
    <property type="entry name" value="Queuine tRNA-ribosyltransferase-like"/>
    <property type="match status" value="1"/>
</dbReference>
<evidence type="ECO:0000259" key="4">
    <source>
        <dbReference type="Pfam" id="PF01702"/>
    </source>
</evidence>
<dbReference type="GO" id="GO:0002099">
    <property type="term" value="P:tRNA wobble guanine modification"/>
    <property type="evidence" value="ECO:0007669"/>
    <property type="project" value="TreeGrafter"/>
</dbReference>
<dbReference type="SUPFAM" id="SSF51713">
    <property type="entry name" value="tRNA-guanine transglycosylase"/>
    <property type="match status" value="1"/>
</dbReference>
<sequence>MLEIQKKDKTSRARAGAIHTSHGIIETPAYVIVGTHAKVRTLTPEDLIKTKTQVVIANTYHLWQRLGNEGLKTYQGVHNELGFQGPIMTDSGGFQVFSLGSSREHGVGKIEKSYEIVTRKSYELRSRVRITDEGAYFLVPSDVGGTTEKEEQFLGPKESIQIQHKLGADIIIAFDECTSPLHDYEYTKKSLARTHAWEKICLEEHESKANLQLSTYNSIEQQQLLYGVVQGGEFRDLREESAKYIGSLPFDGFAIGGSLGRSRNNMFEILDWTLPLLPEEKPRHFLGIGKIEDLFDGVEAGIDTFDCVIPTREARHGRLWTKNGAIDMMKGGQKTNSEPIEKNCACETCGEKNIRRKDLHELFKLKEPSAARLATIHNVFFFNNLMEQIRTAIKENKLDLLRKDFRHEISKS</sequence>
<dbReference type="PANTHER" id="PTHR46499">
    <property type="entry name" value="QUEUINE TRNA-RIBOSYLTRANSFERASE"/>
    <property type="match status" value="1"/>
</dbReference>
<feature type="domain" description="tRNA-guanine(15) transglycosylase-like" evidence="4">
    <location>
        <begin position="12"/>
        <end position="408"/>
    </location>
</feature>
<accession>A0A1F6BTB9</accession>
<dbReference type="GO" id="GO:0008479">
    <property type="term" value="F:tRNA-guanosine(34) queuine transglycosylase activity"/>
    <property type="evidence" value="ECO:0007669"/>
    <property type="project" value="InterPro"/>
</dbReference>
<gene>
    <name evidence="5" type="ORF">A3A21_01545</name>
</gene>
<dbReference type="InterPro" id="IPR036511">
    <property type="entry name" value="TGT-like_sf"/>
</dbReference>
<dbReference type="InterPro" id="IPR004803">
    <property type="entry name" value="TGT"/>
</dbReference>
<name>A0A1F6BTB9_9BACT</name>